<dbReference type="Proteomes" id="UP000187203">
    <property type="component" value="Unassembled WGS sequence"/>
</dbReference>
<dbReference type="Gene3D" id="3.40.50.10190">
    <property type="entry name" value="BRCT domain"/>
    <property type="match status" value="1"/>
</dbReference>
<keyword evidence="3" id="KW-1185">Reference proteome</keyword>
<accession>A0A1R3JCI2</accession>
<feature type="domain" description="BRCT" evidence="1">
    <location>
        <begin position="4"/>
        <end position="41"/>
    </location>
</feature>
<dbReference type="AlphaFoldDB" id="A0A1R3JCI2"/>
<name>A0A1R3JCI2_9ROSI</name>
<reference evidence="3" key="1">
    <citation type="submission" date="2013-09" db="EMBL/GenBank/DDBJ databases">
        <title>Corchorus olitorius genome sequencing.</title>
        <authorList>
            <person name="Alam M."/>
            <person name="Haque M.S."/>
            <person name="Islam M.S."/>
            <person name="Emdad E.M."/>
            <person name="Islam M.M."/>
            <person name="Ahmed B."/>
            <person name="Halim A."/>
            <person name="Hossen Q.M.M."/>
            <person name="Hossain M.Z."/>
            <person name="Ahmed R."/>
            <person name="Khan M.M."/>
            <person name="Islam R."/>
            <person name="Rashid M.M."/>
            <person name="Khan S.A."/>
            <person name="Rahman M.S."/>
            <person name="Alam M."/>
            <person name="Yahiya A.S."/>
            <person name="Khan M.S."/>
            <person name="Azam M.S."/>
            <person name="Haque T."/>
            <person name="Lashkar M.Z.H."/>
            <person name="Akhand A.I."/>
            <person name="Morshed G."/>
            <person name="Roy S."/>
            <person name="Uddin K.S."/>
            <person name="Rabeya T."/>
            <person name="Hossain A.S."/>
            <person name="Chowdhury A."/>
            <person name="Snigdha A.R."/>
            <person name="Mortoza M.S."/>
            <person name="Matin S.A."/>
            <person name="Hoque S.M.E."/>
            <person name="Islam M.K."/>
            <person name="Roy D.K."/>
            <person name="Haider R."/>
            <person name="Moosa M.M."/>
            <person name="Elias S.M."/>
            <person name="Hasan A.M."/>
            <person name="Jahan S."/>
            <person name="Shafiuddin M."/>
            <person name="Mahmood N."/>
            <person name="Shommy N.S."/>
        </authorList>
    </citation>
    <scope>NUCLEOTIDE SEQUENCE [LARGE SCALE GENOMIC DNA]</scope>
    <source>
        <strain evidence="3">cv. O-4</strain>
    </source>
</reference>
<dbReference type="STRING" id="93759.A0A1R3JCI2"/>
<dbReference type="Pfam" id="PF12738">
    <property type="entry name" value="PTCB-BRCT"/>
    <property type="match status" value="1"/>
</dbReference>
<evidence type="ECO:0000313" key="3">
    <source>
        <dbReference type="Proteomes" id="UP000187203"/>
    </source>
</evidence>
<dbReference type="SUPFAM" id="SSF52113">
    <property type="entry name" value="BRCT domain"/>
    <property type="match status" value="1"/>
</dbReference>
<proteinExistence type="predicted"/>
<dbReference type="PANTHER" id="PTHR47776:SF2">
    <property type="entry name" value="RING-TYPE E3 UBIQUITIN TRANSFERASE BRCA1"/>
    <property type="match status" value="1"/>
</dbReference>
<dbReference type="OrthoDB" id="251770at2759"/>
<protein>
    <recommendedName>
        <fullName evidence="1">BRCT domain-containing protein</fullName>
    </recommendedName>
</protein>
<gene>
    <name evidence="2" type="ORF">COLO4_17521</name>
</gene>
<dbReference type="InterPro" id="IPR001357">
    <property type="entry name" value="BRCT_dom"/>
</dbReference>
<evidence type="ECO:0000313" key="2">
    <source>
        <dbReference type="EMBL" id="OMO92538.1"/>
    </source>
</evidence>
<comment type="caution">
    <text evidence="2">The sequence shown here is derived from an EMBL/GenBank/DDBJ whole genome shotgun (WGS) entry which is preliminary data.</text>
</comment>
<sequence length="53" mass="5652">MESVVATVSGYNGSERFKLIKLISHAGASYVGSLSRSTTHLWRRNGTSVAGDP</sequence>
<dbReference type="InterPro" id="IPR036420">
    <property type="entry name" value="BRCT_dom_sf"/>
</dbReference>
<organism evidence="2 3">
    <name type="scientific">Corchorus olitorius</name>
    <dbReference type="NCBI Taxonomy" id="93759"/>
    <lineage>
        <taxon>Eukaryota</taxon>
        <taxon>Viridiplantae</taxon>
        <taxon>Streptophyta</taxon>
        <taxon>Embryophyta</taxon>
        <taxon>Tracheophyta</taxon>
        <taxon>Spermatophyta</taxon>
        <taxon>Magnoliopsida</taxon>
        <taxon>eudicotyledons</taxon>
        <taxon>Gunneridae</taxon>
        <taxon>Pentapetalae</taxon>
        <taxon>rosids</taxon>
        <taxon>malvids</taxon>
        <taxon>Malvales</taxon>
        <taxon>Malvaceae</taxon>
        <taxon>Grewioideae</taxon>
        <taxon>Apeibeae</taxon>
        <taxon>Corchorus</taxon>
    </lineage>
</organism>
<evidence type="ECO:0000259" key="1">
    <source>
        <dbReference type="Pfam" id="PF12738"/>
    </source>
</evidence>
<dbReference type="PANTHER" id="PTHR47776">
    <property type="entry name" value="F5A8.9 PROTEIN"/>
    <property type="match status" value="1"/>
</dbReference>
<dbReference type="EMBL" id="AWUE01016353">
    <property type="protein sequence ID" value="OMO92538.1"/>
    <property type="molecule type" value="Genomic_DNA"/>
</dbReference>